<evidence type="ECO:0000256" key="8">
    <source>
        <dbReference type="ARBA" id="ARBA00022840"/>
    </source>
</evidence>
<keyword evidence="6 11" id="KW-0547">Nucleotide-binding</keyword>
<dbReference type="HAMAP" id="MF_00137">
    <property type="entry name" value="SAICAR_synth"/>
    <property type="match status" value="1"/>
</dbReference>
<dbReference type="CDD" id="cd01415">
    <property type="entry name" value="SAICAR_synt_PurC"/>
    <property type="match status" value="1"/>
</dbReference>
<dbReference type="NCBIfam" id="TIGR00081">
    <property type="entry name" value="purC"/>
    <property type="match status" value="1"/>
</dbReference>
<dbReference type="Gene3D" id="3.30.200.20">
    <property type="entry name" value="Phosphorylase Kinase, domain 1"/>
    <property type="match status" value="1"/>
</dbReference>
<evidence type="ECO:0000256" key="7">
    <source>
        <dbReference type="ARBA" id="ARBA00022755"/>
    </source>
</evidence>
<keyword evidence="7 11" id="KW-0658">Purine biosynthesis</keyword>
<comment type="caution">
    <text evidence="13">The sequence shown here is derived from an EMBL/GenBank/DDBJ whole genome shotgun (WGS) entry which is preliminary data.</text>
</comment>
<evidence type="ECO:0000313" key="13">
    <source>
        <dbReference type="EMBL" id="MFC7440757.1"/>
    </source>
</evidence>
<gene>
    <name evidence="11 13" type="primary">purC</name>
    <name evidence="13" type="ORF">ACFQNG_06290</name>
</gene>
<dbReference type="PROSITE" id="PS01058">
    <property type="entry name" value="SAICAR_SYNTHETASE_2"/>
    <property type="match status" value="1"/>
</dbReference>
<evidence type="ECO:0000256" key="1">
    <source>
        <dbReference type="ARBA" id="ARBA00004672"/>
    </source>
</evidence>
<dbReference type="Pfam" id="PF01259">
    <property type="entry name" value="SAICAR_synt"/>
    <property type="match status" value="1"/>
</dbReference>
<evidence type="ECO:0000256" key="3">
    <source>
        <dbReference type="ARBA" id="ARBA00012217"/>
    </source>
</evidence>
<keyword evidence="8 11" id="KW-0067">ATP-binding</keyword>
<evidence type="ECO:0000256" key="10">
    <source>
        <dbReference type="ARBA" id="ARBA00048475"/>
    </source>
</evidence>
<dbReference type="GO" id="GO:0004639">
    <property type="term" value="F:phosphoribosylaminoimidazolesuccinocarboxamide synthase activity"/>
    <property type="evidence" value="ECO:0007669"/>
    <property type="project" value="UniProtKB-EC"/>
</dbReference>
<accession>A0ABW2RI84</accession>
<keyword evidence="5 11" id="KW-0436">Ligase</keyword>
<dbReference type="PANTHER" id="PTHR43599">
    <property type="entry name" value="MULTIFUNCTIONAL PROTEIN ADE2"/>
    <property type="match status" value="1"/>
</dbReference>
<organism evidence="13 14">
    <name type="scientific">Laceyella putida</name>
    <dbReference type="NCBI Taxonomy" id="110101"/>
    <lineage>
        <taxon>Bacteria</taxon>
        <taxon>Bacillati</taxon>
        <taxon>Bacillota</taxon>
        <taxon>Bacilli</taxon>
        <taxon>Bacillales</taxon>
        <taxon>Thermoactinomycetaceae</taxon>
        <taxon>Laceyella</taxon>
    </lineage>
</organism>
<dbReference type="InterPro" id="IPR018236">
    <property type="entry name" value="SAICAR_synthetase_CS"/>
</dbReference>
<evidence type="ECO:0000313" key="14">
    <source>
        <dbReference type="Proteomes" id="UP001596500"/>
    </source>
</evidence>
<evidence type="ECO:0000256" key="4">
    <source>
        <dbReference type="ARBA" id="ARBA00016460"/>
    </source>
</evidence>
<dbReference type="RefSeq" id="WP_379864039.1">
    <property type="nucleotide sequence ID" value="NZ_JBHTBW010000017.1"/>
</dbReference>
<evidence type="ECO:0000256" key="11">
    <source>
        <dbReference type="HAMAP-Rule" id="MF_00137"/>
    </source>
</evidence>
<name>A0ABW2RI84_9BACL</name>
<evidence type="ECO:0000256" key="6">
    <source>
        <dbReference type="ARBA" id="ARBA00022741"/>
    </source>
</evidence>
<protein>
    <recommendedName>
        <fullName evidence="4 11">Phosphoribosylaminoimidazole-succinocarboxamide synthase</fullName>
        <ecNumber evidence="3 11">6.3.2.6</ecNumber>
    </recommendedName>
    <alternativeName>
        <fullName evidence="9 11">SAICAR synthetase</fullName>
    </alternativeName>
</protein>
<dbReference type="PANTHER" id="PTHR43599:SF3">
    <property type="entry name" value="SI:DKEY-6E2.2"/>
    <property type="match status" value="1"/>
</dbReference>
<feature type="domain" description="SAICAR synthetase/ADE2 N-terminal" evidence="12">
    <location>
        <begin position="7"/>
        <end position="232"/>
    </location>
</feature>
<proteinExistence type="inferred from homology"/>
<evidence type="ECO:0000256" key="9">
    <source>
        <dbReference type="ARBA" id="ARBA00030409"/>
    </source>
</evidence>
<reference evidence="14" key="1">
    <citation type="journal article" date="2019" name="Int. J. Syst. Evol. Microbiol.">
        <title>The Global Catalogue of Microorganisms (GCM) 10K type strain sequencing project: providing services to taxonomists for standard genome sequencing and annotation.</title>
        <authorList>
            <consortium name="The Broad Institute Genomics Platform"/>
            <consortium name="The Broad Institute Genome Sequencing Center for Infectious Disease"/>
            <person name="Wu L."/>
            <person name="Ma J."/>
        </authorList>
    </citation>
    <scope>NUCLEOTIDE SEQUENCE [LARGE SCALE GENOMIC DNA]</scope>
    <source>
        <strain evidence="14">CGMCC 1.12942</strain>
    </source>
</reference>
<dbReference type="InterPro" id="IPR050089">
    <property type="entry name" value="SAICAR_synthetase"/>
</dbReference>
<evidence type="ECO:0000256" key="2">
    <source>
        <dbReference type="ARBA" id="ARBA00010190"/>
    </source>
</evidence>
<dbReference type="Gene3D" id="3.30.470.20">
    <property type="entry name" value="ATP-grasp fold, B domain"/>
    <property type="match status" value="1"/>
</dbReference>
<dbReference type="EMBL" id="JBHTBW010000017">
    <property type="protein sequence ID" value="MFC7440757.1"/>
    <property type="molecule type" value="Genomic_DNA"/>
</dbReference>
<comment type="similarity">
    <text evidence="2 11">Belongs to the SAICAR synthetase family.</text>
</comment>
<dbReference type="SUPFAM" id="SSF56104">
    <property type="entry name" value="SAICAR synthase-like"/>
    <property type="match status" value="1"/>
</dbReference>
<keyword evidence="14" id="KW-1185">Reference proteome</keyword>
<dbReference type="InterPro" id="IPR001636">
    <property type="entry name" value="SAICAR_synth"/>
</dbReference>
<dbReference type="EC" id="6.3.2.6" evidence="3 11"/>
<evidence type="ECO:0000256" key="5">
    <source>
        <dbReference type="ARBA" id="ARBA00022598"/>
    </source>
</evidence>
<dbReference type="InterPro" id="IPR028923">
    <property type="entry name" value="SAICAR_synt/ADE2_N"/>
</dbReference>
<dbReference type="Proteomes" id="UP001596500">
    <property type="component" value="Unassembled WGS sequence"/>
</dbReference>
<dbReference type="InterPro" id="IPR033934">
    <property type="entry name" value="SAICAR_synt_PurC"/>
</dbReference>
<sequence length="236" mass="26905">MRSGDMLYEGKAKQLFLTEDPTVVRVKYKDSATAFNNQKRATLEGKGEMNNRISTFFFQLLNEKGIANHFIEEISPLEQLVRKVTIIPVEVVVRNIAAGTMAKRLGMAEGTKLKHPIVEFYYKDDELGDPLITEEHISVLDLATNEQVSQLKEQALKVNDILSAFLLEQNIILVDFKLEFGLDGDGNVLLADEISPDTCRFWDKETGERLDKDRFRRDLGQVVEAYHEIWNRLGGK</sequence>
<evidence type="ECO:0000259" key="12">
    <source>
        <dbReference type="Pfam" id="PF01259"/>
    </source>
</evidence>
<comment type="pathway">
    <text evidence="1 11">Purine metabolism; IMP biosynthesis via de novo pathway; 5-amino-1-(5-phospho-D-ribosyl)imidazole-4-carboxamide from 5-amino-1-(5-phospho-D-ribosyl)imidazole-4-carboxylate: step 1/2.</text>
</comment>
<dbReference type="PROSITE" id="PS01057">
    <property type="entry name" value="SAICAR_SYNTHETASE_1"/>
    <property type="match status" value="1"/>
</dbReference>
<comment type="catalytic activity">
    <reaction evidence="10 11">
        <text>5-amino-1-(5-phospho-D-ribosyl)imidazole-4-carboxylate + L-aspartate + ATP = (2S)-2-[5-amino-1-(5-phospho-beta-D-ribosyl)imidazole-4-carboxamido]succinate + ADP + phosphate + 2 H(+)</text>
        <dbReference type="Rhea" id="RHEA:22628"/>
        <dbReference type="ChEBI" id="CHEBI:15378"/>
        <dbReference type="ChEBI" id="CHEBI:29991"/>
        <dbReference type="ChEBI" id="CHEBI:30616"/>
        <dbReference type="ChEBI" id="CHEBI:43474"/>
        <dbReference type="ChEBI" id="CHEBI:58443"/>
        <dbReference type="ChEBI" id="CHEBI:77657"/>
        <dbReference type="ChEBI" id="CHEBI:456216"/>
        <dbReference type="EC" id="6.3.2.6"/>
    </reaction>
</comment>